<comment type="caution">
    <text evidence="2">The sequence shown here is derived from an EMBL/GenBank/DDBJ whole genome shotgun (WGS) entry which is preliminary data.</text>
</comment>
<dbReference type="EMBL" id="WNYA01000006">
    <property type="protein sequence ID" value="KAG8565819.1"/>
    <property type="molecule type" value="Genomic_DNA"/>
</dbReference>
<feature type="domain" description="Cilia- and flagella-associated protein 69 ARM repeats" evidence="1">
    <location>
        <begin position="2"/>
        <end position="661"/>
    </location>
</feature>
<dbReference type="SUPFAM" id="SSF48371">
    <property type="entry name" value="ARM repeat"/>
    <property type="match status" value="1"/>
</dbReference>
<reference evidence="2" key="1">
    <citation type="thesis" date="2020" institute="ProQuest LLC" country="789 East Eisenhower Parkway, Ann Arbor, MI, USA">
        <title>Comparative Genomics and Chromosome Evolution.</title>
        <authorList>
            <person name="Mudd A.B."/>
        </authorList>
    </citation>
    <scope>NUCLEOTIDE SEQUENCE</scope>
    <source>
        <strain evidence="2">237g6f4</strain>
        <tissue evidence="2">Blood</tissue>
    </source>
</reference>
<name>A0AAV7AW58_ENGPU</name>
<protein>
    <recommendedName>
        <fullName evidence="1">Cilia- and flagella-associated protein 69 ARM repeats domain-containing protein</fullName>
    </recommendedName>
</protein>
<proteinExistence type="predicted"/>
<dbReference type="GO" id="GO:0097225">
    <property type="term" value="C:sperm midpiece"/>
    <property type="evidence" value="ECO:0007669"/>
    <property type="project" value="TreeGrafter"/>
</dbReference>
<evidence type="ECO:0000259" key="1">
    <source>
        <dbReference type="Pfam" id="PF21049"/>
    </source>
</evidence>
<dbReference type="Proteomes" id="UP000824782">
    <property type="component" value="Unassembled WGS sequence"/>
</dbReference>
<dbReference type="InterPro" id="IPR016024">
    <property type="entry name" value="ARM-type_fold"/>
</dbReference>
<gene>
    <name evidence="2" type="ORF">GDO81_012982</name>
</gene>
<dbReference type="Pfam" id="PF21049">
    <property type="entry name" value="CFA69_ARM_rpt"/>
    <property type="match status" value="1"/>
</dbReference>
<keyword evidence="3" id="KW-1185">Reference proteome</keyword>
<evidence type="ECO:0000313" key="2">
    <source>
        <dbReference type="EMBL" id="KAG8565819.1"/>
    </source>
</evidence>
<dbReference type="PANTHER" id="PTHR14716">
    <property type="entry name" value="CILIA- AND FLAGELLA-ASSOCIATED PROTEIN 69"/>
    <property type="match status" value="1"/>
</dbReference>
<dbReference type="AlphaFoldDB" id="A0AAV7AW58"/>
<organism evidence="2 3">
    <name type="scientific">Engystomops pustulosus</name>
    <name type="common">Tungara frog</name>
    <name type="synonym">Physalaemus pustulosus</name>
    <dbReference type="NCBI Taxonomy" id="76066"/>
    <lineage>
        <taxon>Eukaryota</taxon>
        <taxon>Metazoa</taxon>
        <taxon>Chordata</taxon>
        <taxon>Craniata</taxon>
        <taxon>Vertebrata</taxon>
        <taxon>Euteleostomi</taxon>
        <taxon>Amphibia</taxon>
        <taxon>Batrachia</taxon>
        <taxon>Anura</taxon>
        <taxon>Neobatrachia</taxon>
        <taxon>Hyloidea</taxon>
        <taxon>Leptodactylidae</taxon>
        <taxon>Leiuperinae</taxon>
        <taxon>Engystomops</taxon>
    </lineage>
</organism>
<sequence>MMRILQICASRIEDFMEFIDPVCDIIKLLGLPFLKNKMSDEARYTETAAKSLSHLGDLMYVPSPQVRMQICSTVMDIYNTKHPIPQIIGFELTSTSYNVEIAAMSGLAETLVSSLTLMKDNVQVKILLLRALQLLSRTNENCMFMARGQAAFNICSLLNDPDPSGELMLLSSGIILNLLDLGPKDEIIKQMNNLECICALKDCVVRLFTTGYTDRERQLRNDLLVITTVIAEKSRALMINLTFLLFLSVKSRNPLLGNIQLLHNREGLKMKRLLMDLLVIFSKDWSSDKILSDKKVVSALFTYVIPTEKPEIQDWPMPYFQELQLQAISTLSSVAPRLVEHYMACEGNKRLLQFLKWCSSQDGFVGNGNGCCRRSKNEQICRTLKLLNRMVSVQDTTLNKDLCDQGAVRQLLRVLKKTNTDAVGKNNTVILEIQTEILSVLTSLCETDSHTKELFGSQGVDVMIQILKMGPTQVSSGLGHERLILSTLTCVWSCITGYNITEDDFLDKQGMFLLLDLLAVNWKTMNTILLTLLNKFLENPKTHSHFYTWRGKKFETVPHLLIQLWNEAEKKLGEVTDKYGRIIDPKNPLGRQIGKDQKKPPISPNNVTTSTCEVAENNKSQIYSLFLKLGFSDLPGLSTLDYVTLIAIMRHLDFQVGKVWNKTRQELKAENIQPLKYDSDASNYIKKEFEDLAKRVRAQQSQVIVEHQKMELEEEQRRYAAIKASMKQRAEAKKTWDNFVLRTSNYDALKEAKRIKEDMIELSRPEYVIQKGIDHATEIYGLNTTVSCGRVLRVQSTPSELTGGPLADTCLAQKRLPIRGGALRDFRIQRFKF</sequence>
<dbReference type="InterPro" id="IPR011989">
    <property type="entry name" value="ARM-like"/>
</dbReference>
<dbReference type="GO" id="GO:0042048">
    <property type="term" value="P:olfactory behavior"/>
    <property type="evidence" value="ECO:0007669"/>
    <property type="project" value="TreeGrafter"/>
</dbReference>
<dbReference type="GO" id="GO:1902093">
    <property type="term" value="P:positive regulation of flagellated sperm motility"/>
    <property type="evidence" value="ECO:0007669"/>
    <property type="project" value="TreeGrafter"/>
</dbReference>
<dbReference type="InterPro" id="IPR048732">
    <property type="entry name" value="CFA69"/>
</dbReference>
<accession>A0AAV7AW58</accession>
<dbReference type="GO" id="GO:1990834">
    <property type="term" value="P:response to odorant"/>
    <property type="evidence" value="ECO:0007669"/>
    <property type="project" value="TreeGrafter"/>
</dbReference>
<dbReference type="GO" id="GO:0097730">
    <property type="term" value="C:non-motile cilium"/>
    <property type="evidence" value="ECO:0007669"/>
    <property type="project" value="TreeGrafter"/>
</dbReference>
<dbReference type="PANTHER" id="PTHR14716:SF0">
    <property type="entry name" value="CILIA- AND FLAGELLA-ASSOCIATED PROTEIN 69"/>
    <property type="match status" value="1"/>
</dbReference>
<dbReference type="Gene3D" id="1.25.10.10">
    <property type="entry name" value="Leucine-rich Repeat Variant"/>
    <property type="match status" value="2"/>
</dbReference>
<dbReference type="InterPro" id="IPR048733">
    <property type="entry name" value="CFA69_ARM_dom"/>
</dbReference>
<evidence type="ECO:0000313" key="3">
    <source>
        <dbReference type="Proteomes" id="UP000824782"/>
    </source>
</evidence>